<comment type="cofactor">
    <cofactor evidence="1">
        <name>FAD</name>
        <dbReference type="ChEBI" id="CHEBI:57692"/>
    </cofactor>
</comment>
<evidence type="ECO:0000313" key="8">
    <source>
        <dbReference type="EMBL" id="KID82874.1"/>
    </source>
</evidence>
<dbReference type="Proteomes" id="UP000031192">
    <property type="component" value="Unassembled WGS sequence"/>
</dbReference>
<dbReference type="SUPFAM" id="SSF51905">
    <property type="entry name" value="FAD/NAD(P)-binding domain"/>
    <property type="match status" value="1"/>
</dbReference>
<evidence type="ECO:0000256" key="3">
    <source>
        <dbReference type="ARBA" id="ARBA00022630"/>
    </source>
</evidence>
<proteinExistence type="inferred from homology"/>
<evidence type="ECO:0000313" key="9">
    <source>
        <dbReference type="Proteomes" id="UP000031192"/>
    </source>
</evidence>
<gene>
    <name evidence="8" type="ORF">MGU_09798</name>
</gene>
<organism evidence="8 9">
    <name type="scientific">Metarhizium guizhouense (strain ARSEF 977)</name>
    <dbReference type="NCBI Taxonomy" id="1276136"/>
    <lineage>
        <taxon>Eukaryota</taxon>
        <taxon>Fungi</taxon>
        <taxon>Dikarya</taxon>
        <taxon>Ascomycota</taxon>
        <taxon>Pezizomycotina</taxon>
        <taxon>Sordariomycetes</taxon>
        <taxon>Hypocreomycetidae</taxon>
        <taxon>Hypocreales</taxon>
        <taxon>Clavicipitaceae</taxon>
        <taxon>Metarhizium</taxon>
    </lineage>
</organism>
<dbReference type="InterPro" id="IPR051104">
    <property type="entry name" value="FAD_monoxygenase"/>
</dbReference>
<sequence length="423" mass="45791">MSNLSVHRTRIAIIGGGLAGTVLANALLQRTHLDVHLFEADACFSERGAAIGLSSAAQSALKHIIPSADELLAKAGAVPMNSTRTMIGSGVGAASLVLDLARTSQGKVVHRGSLLRELLSGLPSSMLHTRKKLTDMKSSDDGVELTFEDGYMARFDAVVGADGIFSRVREHVTRDPDGVYAASPAGFWDCRNVVAVEKARDVLGQDLFRVNRQYGWIGNGSFIMHDVLDHGHKIQCVISGVEAKQAKNRATPLSRHDLNLVLKDWLDGPIAKGVIELVLDQDNPQRFSQWEHKSTPTYSNGRTCIMGDAAHATTPWQGYGLGLAIEDAVILSTLLTETSSCRGINTAFKAYDAVRRPRCQMLIDSSRGTGRILCGQDGYAGLEPGRLNEVLASRWDFIHGLDIEAHKQDALDALKGLQALMME</sequence>
<keyword evidence="5" id="KW-0560">Oxidoreductase</keyword>
<name>A0A0B4HTP4_METGA</name>
<dbReference type="PANTHER" id="PTHR46720">
    <property type="entry name" value="HYDROXYLASE, PUTATIVE (AFU_ORTHOLOGUE AFUA_3G01460)-RELATED"/>
    <property type="match status" value="1"/>
</dbReference>
<feature type="domain" description="FAD-binding" evidence="7">
    <location>
        <begin position="9"/>
        <end position="365"/>
    </location>
</feature>
<dbReference type="HOGENOM" id="CLU_009665_6_5_1"/>
<dbReference type="PANTHER" id="PTHR46720:SF3">
    <property type="entry name" value="FAD-BINDING DOMAIN-CONTAINING PROTEIN-RELATED"/>
    <property type="match status" value="1"/>
</dbReference>
<dbReference type="GO" id="GO:0071949">
    <property type="term" value="F:FAD binding"/>
    <property type="evidence" value="ECO:0007669"/>
    <property type="project" value="InterPro"/>
</dbReference>
<dbReference type="PRINTS" id="PR00420">
    <property type="entry name" value="RNGMNOXGNASE"/>
</dbReference>
<evidence type="ECO:0000256" key="6">
    <source>
        <dbReference type="ARBA" id="ARBA00023033"/>
    </source>
</evidence>
<dbReference type="AlphaFoldDB" id="A0A0B4HTP4"/>
<keyword evidence="4" id="KW-0274">FAD</keyword>
<keyword evidence="6" id="KW-0503">Monooxygenase</keyword>
<evidence type="ECO:0000259" key="7">
    <source>
        <dbReference type="Pfam" id="PF01494"/>
    </source>
</evidence>
<keyword evidence="3" id="KW-0285">Flavoprotein</keyword>
<dbReference type="Gene3D" id="3.50.50.60">
    <property type="entry name" value="FAD/NAD(P)-binding domain"/>
    <property type="match status" value="1"/>
</dbReference>
<evidence type="ECO:0000256" key="1">
    <source>
        <dbReference type="ARBA" id="ARBA00001974"/>
    </source>
</evidence>
<protein>
    <submittedName>
        <fullName evidence="8">Salicylate hydroxylase</fullName>
    </submittedName>
</protein>
<accession>A0A0B4HTP4</accession>
<comment type="similarity">
    <text evidence="2">Belongs to the paxM FAD-dependent monooxygenase family.</text>
</comment>
<dbReference type="EMBL" id="AZNH01000072">
    <property type="protein sequence ID" value="KID82874.1"/>
    <property type="molecule type" value="Genomic_DNA"/>
</dbReference>
<reference evidence="8 9" key="1">
    <citation type="journal article" date="2014" name="Proc. Natl. Acad. Sci. U.S.A.">
        <title>Trajectory and genomic determinants of fungal-pathogen speciation and host adaptation.</title>
        <authorList>
            <person name="Hu X."/>
            <person name="Xiao G."/>
            <person name="Zheng P."/>
            <person name="Shang Y."/>
            <person name="Su Y."/>
            <person name="Zhang X."/>
            <person name="Liu X."/>
            <person name="Zhan S."/>
            <person name="St Leger R.J."/>
            <person name="Wang C."/>
        </authorList>
    </citation>
    <scope>NUCLEOTIDE SEQUENCE [LARGE SCALE GENOMIC DNA]</scope>
    <source>
        <strain evidence="8 9">ARSEF 977</strain>
    </source>
</reference>
<evidence type="ECO:0000256" key="4">
    <source>
        <dbReference type="ARBA" id="ARBA00022827"/>
    </source>
</evidence>
<evidence type="ECO:0000256" key="2">
    <source>
        <dbReference type="ARBA" id="ARBA00007992"/>
    </source>
</evidence>
<comment type="caution">
    <text evidence="8">The sequence shown here is derived from an EMBL/GenBank/DDBJ whole genome shotgun (WGS) entry which is preliminary data.</text>
</comment>
<dbReference type="InterPro" id="IPR002938">
    <property type="entry name" value="FAD-bd"/>
</dbReference>
<evidence type="ECO:0000256" key="5">
    <source>
        <dbReference type="ARBA" id="ARBA00023002"/>
    </source>
</evidence>
<dbReference type="OrthoDB" id="4936350at2759"/>
<keyword evidence="9" id="KW-1185">Reference proteome</keyword>
<dbReference type="GO" id="GO:0004497">
    <property type="term" value="F:monooxygenase activity"/>
    <property type="evidence" value="ECO:0007669"/>
    <property type="project" value="UniProtKB-KW"/>
</dbReference>
<dbReference type="InterPro" id="IPR036188">
    <property type="entry name" value="FAD/NAD-bd_sf"/>
</dbReference>
<dbReference type="GO" id="GO:0044550">
    <property type="term" value="P:secondary metabolite biosynthetic process"/>
    <property type="evidence" value="ECO:0007669"/>
    <property type="project" value="TreeGrafter"/>
</dbReference>
<dbReference type="Pfam" id="PF01494">
    <property type="entry name" value="FAD_binding_3"/>
    <property type="match status" value="1"/>
</dbReference>